<evidence type="ECO:0000256" key="5">
    <source>
        <dbReference type="ARBA" id="ARBA00022723"/>
    </source>
</evidence>
<feature type="region of interest" description="Disordered" evidence="10">
    <location>
        <begin position="1"/>
        <end position="88"/>
    </location>
</feature>
<feature type="domain" description="Endonuclease/exonuclease/phosphatase" evidence="11">
    <location>
        <begin position="96"/>
        <end position="269"/>
    </location>
</feature>
<protein>
    <recommendedName>
        <fullName evidence="4">exodeoxyribonuclease III</fullName>
        <ecNumber evidence="4">3.1.11.2</ecNumber>
    </recommendedName>
</protein>
<accession>A0AAD1W8S4</accession>
<organism evidence="12 13">
    <name type="scientific">Pelobates cultripes</name>
    <name type="common">Western spadefoot toad</name>
    <dbReference type="NCBI Taxonomy" id="61616"/>
    <lineage>
        <taxon>Eukaryota</taxon>
        <taxon>Metazoa</taxon>
        <taxon>Chordata</taxon>
        <taxon>Craniata</taxon>
        <taxon>Vertebrata</taxon>
        <taxon>Euteleostomi</taxon>
        <taxon>Amphibia</taxon>
        <taxon>Batrachia</taxon>
        <taxon>Anura</taxon>
        <taxon>Pelobatoidea</taxon>
        <taxon>Pelobatidae</taxon>
        <taxon>Pelobates</taxon>
    </lineage>
</organism>
<keyword evidence="9" id="KW-0234">DNA repair</keyword>
<dbReference type="PANTHER" id="PTHR22748">
    <property type="entry name" value="AP ENDONUCLEASE"/>
    <property type="match status" value="1"/>
</dbReference>
<dbReference type="AlphaFoldDB" id="A0AAD1W8S4"/>
<dbReference type="PANTHER" id="PTHR22748:SF26">
    <property type="entry name" value="ENDONUCLEASE_EXONUCLEASE_PHOSPHATASE DOMAIN-CONTAINING PROTEIN"/>
    <property type="match status" value="1"/>
</dbReference>
<evidence type="ECO:0000256" key="7">
    <source>
        <dbReference type="ARBA" id="ARBA00022801"/>
    </source>
</evidence>
<evidence type="ECO:0000313" key="12">
    <source>
        <dbReference type="EMBL" id="CAH2300013.1"/>
    </source>
</evidence>
<keyword evidence="8" id="KW-0460">Magnesium</keyword>
<proteinExistence type="inferred from homology"/>
<evidence type="ECO:0000256" key="9">
    <source>
        <dbReference type="ARBA" id="ARBA00023204"/>
    </source>
</evidence>
<dbReference type="SUPFAM" id="SSF56219">
    <property type="entry name" value="DNase I-like"/>
    <property type="match status" value="1"/>
</dbReference>
<dbReference type="GO" id="GO:0003906">
    <property type="term" value="F:DNA-(apurinic or apyrimidinic site) endonuclease activity"/>
    <property type="evidence" value="ECO:0007669"/>
    <property type="project" value="TreeGrafter"/>
</dbReference>
<dbReference type="Proteomes" id="UP001295444">
    <property type="component" value="Chromosome 06"/>
</dbReference>
<keyword evidence="7" id="KW-0378">Hydrolase</keyword>
<dbReference type="Pfam" id="PF03372">
    <property type="entry name" value="Exo_endo_phos"/>
    <property type="match status" value="1"/>
</dbReference>
<evidence type="ECO:0000256" key="10">
    <source>
        <dbReference type="SAM" id="MobiDB-lite"/>
    </source>
</evidence>
<comment type="cofactor">
    <cofactor evidence="2">
        <name>Mg(2+)</name>
        <dbReference type="ChEBI" id="CHEBI:18420"/>
    </cofactor>
</comment>
<comment type="similarity">
    <text evidence="3">Belongs to the DNA repair enzymes AP/ExoA family.</text>
</comment>
<dbReference type="EC" id="3.1.11.2" evidence="4"/>
<gene>
    <name evidence="12" type="ORF">PECUL_23A021091</name>
</gene>
<dbReference type="InterPro" id="IPR004808">
    <property type="entry name" value="AP_endonuc_1"/>
</dbReference>
<dbReference type="InterPro" id="IPR005135">
    <property type="entry name" value="Endo/exonuclease/phosphatase"/>
</dbReference>
<name>A0AAD1W8S4_PELCU</name>
<comment type="catalytic activity">
    <reaction evidence="1">
        <text>Exonucleolytic cleavage in the 3'- to 5'-direction to yield nucleoside 5'-phosphates.</text>
        <dbReference type="EC" id="3.1.11.2"/>
    </reaction>
</comment>
<evidence type="ECO:0000256" key="3">
    <source>
        <dbReference type="ARBA" id="ARBA00007092"/>
    </source>
</evidence>
<sequence length="337" mass="37581">MDTAPLAYTGEPREHTRGMGRNRGHPSNITSPLYTPRGEPASSLDGDGHNQSPPPRDRQTTAIERGGDQQTPDRYGLSAPYTKAPHKTDPHMTLKILSINAKELNTPTKRRLLLRDLKTKLADIALVQETHIPKATSIKLGDRIYDTTYEARALRKQAGVAILLHKGCPFTVTHKQIDPEGRFIAISGTHYNTKLHIVNLYAPNNPDRAYWDTIASLLTTLQGGILVVGGDLNAVPCPAIDRSSKPGTQRSQEINSITWSDHADVAITLRNIQYHNNWTWRLNTNLLTDEAILTTTRQKITDYFSTNDTEDINQTTLWAAHKSMLRGHLIQAATHKK</sequence>
<evidence type="ECO:0000256" key="1">
    <source>
        <dbReference type="ARBA" id="ARBA00000493"/>
    </source>
</evidence>
<dbReference type="GO" id="GO:0006284">
    <property type="term" value="P:base-excision repair"/>
    <property type="evidence" value="ECO:0007669"/>
    <property type="project" value="TreeGrafter"/>
</dbReference>
<keyword evidence="13" id="KW-1185">Reference proteome</keyword>
<evidence type="ECO:0000256" key="8">
    <source>
        <dbReference type="ARBA" id="ARBA00022842"/>
    </source>
</evidence>
<evidence type="ECO:0000259" key="11">
    <source>
        <dbReference type="Pfam" id="PF03372"/>
    </source>
</evidence>
<evidence type="ECO:0000256" key="4">
    <source>
        <dbReference type="ARBA" id="ARBA00012115"/>
    </source>
</evidence>
<dbReference type="GO" id="GO:0046872">
    <property type="term" value="F:metal ion binding"/>
    <property type="evidence" value="ECO:0007669"/>
    <property type="project" value="UniProtKB-KW"/>
</dbReference>
<reference evidence="12" key="1">
    <citation type="submission" date="2022-03" db="EMBL/GenBank/DDBJ databases">
        <authorList>
            <person name="Alioto T."/>
            <person name="Alioto T."/>
            <person name="Gomez Garrido J."/>
        </authorList>
    </citation>
    <scope>NUCLEOTIDE SEQUENCE</scope>
</reference>
<evidence type="ECO:0000256" key="2">
    <source>
        <dbReference type="ARBA" id="ARBA00001946"/>
    </source>
</evidence>
<dbReference type="EMBL" id="OW240917">
    <property type="protein sequence ID" value="CAH2300013.1"/>
    <property type="molecule type" value="Genomic_DNA"/>
</dbReference>
<evidence type="ECO:0000256" key="6">
    <source>
        <dbReference type="ARBA" id="ARBA00022763"/>
    </source>
</evidence>
<keyword evidence="6" id="KW-0227">DNA damage</keyword>
<evidence type="ECO:0000313" key="13">
    <source>
        <dbReference type="Proteomes" id="UP001295444"/>
    </source>
</evidence>
<dbReference type="Gene3D" id="3.60.10.10">
    <property type="entry name" value="Endonuclease/exonuclease/phosphatase"/>
    <property type="match status" value="1"/>
</dbReference>
<dbReference type="GO" id="GO:0008081">
    <property type="term" value="F:phosphoric diester hydrolase activity"/>
    <property type="evidence" value="ECO:0007669"/>
    <property type="project" value="TreeGrafter"/>
</dbReference>
<dbReference type="GO" id="GO:0005634">
    <property type="term" value="C:nucleus"/>
    <property type="evidence" value="ECO:0007669"/>
    <property type="project" value="TreeGrafter"/>
</dbReference>
<keyword evidence="5" id="KW-0479">Metal-binding</keyword>
<dbReference type="InterPro" id="IPR036691">
    <property type="entry name" value="Endo/exonu/phosph_ase_sf"/>
</dbReference>
<dbReference type="GO" id="GO:0008311">
    <property type="term" value="F:double-stranded DNA 3'-5' DNA exonuclease activity"/>
    <property type="evidence" value="ECO:0007669"/>
    <property type="project" value="UniProtKB-EC"/>
</dbReference>